<dbReference type="Pfam" id="PF11133">
    <property type="entry name" value="Phage_head_fibr"/>
    <property type="match status" value="1"/>
</dbReference>
<keyword evidence="5" id="KW-1160">Virus entry into host cell</keyword>
<dbReference type="EMBL" id="BK015639">
    <property type="protein sequence ID" value="DAE17321.1"/>
    <property type="molecule type" value="Genomic_DNA"/>
</dbReference>
<keyword evidence="3" id="KW-1161">Viral attachment to host cell</keyword>
<keyword evidence="4" id="KW-0946">Virion</keyword>
<comment type="subcellular location">
    <subcellularLocation>
        <location evidence="1">Virion</location>
    </subcellularLocation>
</comment>
<keyword evidence="2" id="KW-0945">Host-virus interaction</keyword>
<evidence type="ECO:0000256" key="4">
    <source>
        <dbReference type="ARBA" id="ARBA00022844"/>
    </source>
</evidence>
<accession>A0A8S5QET4</accession>
<dbReference type="GO" id="GO:0019062">
    <property type="term" value="P:virion attachment to host cell"/>
    <property type="evidence" value="ECO:0007669"/>
    <property type="project" value="UniProtKB-KW"/>
</dbReference>
<evidence type="ECO:0000256" key="1">
    <source>
        <dbReference type="ARBA" id="ARBA00004328"/>
    </source>
</evidence>
<dbReference type="InterPro" id="IPR022741">
    <property type="entry name" value="Phage_B103_Gp8"/>
</dbReference>
<protein>
    <submittedName>
        <fullName evidence="6">Head fiber protein</fullName>
    </submittedName>
</protein>
<evidence type="ECO:0000256" key="2">
    <source>
        <dbReference type="ARBA" id="ARBA00022581"/>
    </source>
</evidence>
<name>A0A8S5QET4_9CAUD</name>
<organism evidence="6">
    <name type="scientific">Siphoviridae sp. ctr2f5</name>
    <dbReference type="NCBI Taxonomy" id="2825684"/>
    <lineage>
        <taxon>Viruses</taxon>
        <taxon>Duplodnaviria</taxon>
        <taxon>Heunggongvirae</taxon>
        <taxon>Uroviricota</taxon>
        <taxon>Caudoviricetes</taxon>
    </lineage>
</organism>
<proteinExistence type="predicted"/>
<evidence type="ECO:0000256" key="5">
    <source>
        <dbReference type="ARBA" id="ARBA00023296"/>
    </source>
</evidence>
<dbReference type="GO" id="GO:0046718">
    <property type="term" value="P:symbiont entry into host cell"/>
    <property type="evidence" value="ECO:0007669"/>
    <property type="project" value="UniProtKB-KW"/>
</dbReference>
<reference evidence="6" key="1">
    <citation type="journal article" date="2021" name="Proc. Natl. Acad. Sci. U.S.A.">
        <title>A Catalog of Tens of Thousands of Viruses from Human Metagenomes Reveals Hidden Associations with Chronic Diseases.</title>
        <authorList>
            <person name="Tisza M.J."/>
            <person name="Buck C.B."/>
        </authorList>
    </citation>
    <scope>NUCLEOTIDE SEQUENCE</scope>
    <source>
        <strain evidence="6">Ctr2f5</strain>
    </source>
</reference>
<sequence length="135" mass="13683">MAYTPTTWNDGDVITAEKMNKLEQGVQNQQTGAPGAAAGFGTPTATVDANVGTPSVTVTASGSNTEKVFNFAFKNLKGAKGDPGASYTLPAASKTALGGVKQAARVNEATGENVTKAEFKALLDALKESGIMASA</sequence>
<evidence type="ECO:0000256" key="3">
    <source>
        <dbReference type="ARBA" id="ARBA00022804"/>
    </source>
</evidence>
<dbReference type="GO" id="GO:0044423">
    <property type="term" value="C:virion component"/>
    <property type="evidence" value="ECO:0007669"/>
    <property type="project" value="UniProtKB-KW"/>
</dbReference>
<evidence type="ECO:0000313" key="6">
    <source>
        <dbReference type="EMBL" id="DAE17321.1"/>
    </source>
</evidence>
<dbReference type="Gene3D" id="6.10.140.1630">
    <property type="match status" value="1"/>
</dbReference>